<keyword evidence="1" id="KW-0812">Transmembrane</keyword>
<dbReference type="Pfam" id="PF07635">
    <property type="entry name" value="PSCyt1"/>
    <property type="match status" value="1"/>
</dbReference>
<feature type="transmembrane region" description="Helical" evidence="1">
    <location>
        <begin position="104"/>
        <end position="123"/>
    </location>
</feature>
<organism evidence="4 5">
    <name type="scientific">Flagellimonas flava</name>
    <dbReference type="NCBI Taxonomy" id="570519"/>
    <lineage>
        <taxon>Bacteria</taxon>
        <taxon>Pseudomonadati</taxon>
        <taxon>Bacteroidota</taxon>
        <taxon>Flavobacteriia</taxon>
        <taxon>Flavobacteriales</taxon>
        <taxon>Flavobacteriaceae</taxon>
        <taxon>Flagellimonas</taxon>
    </lineage>
</organism>
<evidence type="ECO:0000259" key="3">
    <source>
        <dbReference type="Pfam" id="PF09990"/>
    </source>
</evidence>
<dbReference type="EMBL" id="FQWL01000003">
    <property type="protein sequence ID" value="SHG70641.1"/>
    <property type="molecule type" value="Genomic_DNA"/>
</dbReference>
<evidence type="ECO:0000313" key="5">
    <source>
        <dbReference type="Proteomes" id="UP000184532"/>
    </source>
</evidence>
<evidence type="ECO:0000259" key="2">
    <source>
        <dbReference type="Pfam" id="PF07635"/>
    </source>
</evidence>
<sequence>MQLGNLHPLFVHLPIGILLLAFLMELFYAKKPAPKDNGTILFTLGIGAASAVFSIISGWFLGDNGGYDEVLLDRHRWIAVAFAVGAIGLYFLKKSSKKQPQKAYMPIFVVVLLLLTLTGHYGGSLTHGEDFLFAKKYEEPVIENVDEARVFTEIVQPILNKKCVSCHNSGKAKGGLLLTSQGELLLGGDSGALLDSLPKEGTSLLMHRIHLPEMEEEHMPPKGKVQLTSEEVLLLEWWMANNNCFDCLVKDLPHEGKLESVLASLEKDTSSQAQIAEKVDGIPADFMASLAANKLSAQLLSEEMPLLSVNFMQRKDVSPEDFELLKKHKENIVELNLAYTNFDDELAKQLKSFKNLIKLQLQNTQITNEGAKQLKGFKFLETLNLFGTDLDDASLARISDLPNLKKLFVWQTQMSADGLTSFKQGNQTVEIQGQIADSVFAASSLGPPTIIAEQEIFRDSVQVSIEQYFEGAKIFYVLEDVKKDTVPREYHQPFYIKETSKLRAYATLDQWEPSEESTADFLKNRVQVSSVSLAKNPHPKYTAKGGKTLADFKRGTTNFVDGNWLGYEAEHMTATVEFEEQTTISNIAVGCLSQPTNWIFRPVGYTVWGSADGQNFSKIKTIKLPDVPPSNDIERFVYNIDFEPTSLKKVRLFVESPLKNPDWHISPGGPSFIFVDELVFN</sequence>
<accession>A0A1M5M037</accession>
<protein>
    <submittedName>
        <fullName evidence="4">Uncharacterized membrane protein</fullName>
    </submittedName>
</protein>
<evidence type="ECO:0000256" key="1">
    <source>
        <dbReference type="SAM" id="Phobius"/>
    </source>
</evidence>
<dbReference type="AlphaFoldDB" id="A0A1M5M037"/>
<feature type="transmembrane region" description="Helical" evidence="1">
    <location>
        <begin position="40"/>
        <end position="62"/>
    </location>
</feature>
<dbReference type="RefSeq" id="WP_073179429.1">
    <property type="nucleotide sequence ID" value="NZ_FQWL01000003.1"/>
</dbReference>
<dbReference type="SUPFAM" id="SSF49785">
    <property type="entry name" value="Galactose-binding domain-like"/>
    <property type="match status" value="1"/>
</dbReference>
<dbReference type="OrthoDB" id="1099022at2"/>
<dbReference type="Proteomes" id="UP000184532">
    <property type="component" value="Unassembled WGS sequence"/>
</dbReference>
<keyword evidence="5" id="KW-1185">Reference proteome</keyword>
<keyword evidence="1" id="KW-1133">Transmembrane helix</keyword>
<dbReference type="STRING" id="570519.SAMN04488116_2191"/>
<feature type="domain" description="DUF2231" evidence="3">
    <location>
        <begin position="5"/>
        <end position="126"/>
    </location>
</feature>
<dbReference type="InterPro" id="IPR019251">
    <property type="entry name" value="DUF2231_TM"/>
</dbReference>
<keyword evidence="1" id="KW-0472">Membrane</keyword>
<name>A0A1M5M037_9FLAO</name>
<dbReference type="Gene3D" id="2.60.120.260">
    <property type="entry name" value="Galactose-binding domain-like"/>
    <property type="match status" value="1"/>
</dbReference>
<dbReference type="Pfam" id="PF09990">
    <property type="entry name" value="DUF2231"/>
    <property type="match status" value="1"/>
</dbReference>
<dbReference type="SUPFAM" id="SSF52047">
    <property type="entry name" value="RNI-like"/>
    <property type="match status" value="1"/>
</dbReference>
<evidence type="ECO:0000313" key="4">
    <source>
        <dbReference type="EMBL" id="SHG70641.1"/>
    </source>
</evidence>
<feature type="domain" description="Cytochrome C Planctomycete-type" evidence="2">
    <location>
        <begin position="163"/>
        <end position="223"/>
    </location>
</feature>
<reference evidence="5" key="1">
    <citation type="submission" date="2016-11" db="EMBL/GenBank/DDBJ databases">
        <authorList>
            <person name="Varghese N."/>
            <person name="Submissions S."/>
        </authorList>
    </citation>
    <scope>NUCLEOTIDE SEQUENCE [LARGE SCALE GENOMIC DNA]</scope>
    <source>
        <strain evidence="5">DSM 22638</strain>
    </source>
</reference>
<dbReference type="Gene3D" id="3.80.10.10">
    <property type="entry name" value="Ribonuclease Inhibitor"/>
    <property type="match status" value="1"/>
</dbReference>
<feature type="transmembrane region" description="Helical" evidence="1">
    <location>
        <begin position="74"/>
        <end position="92"/>
    </location>
</feature>
<feature type="transmembrane region" description="Helical" evidence="1">
    <location>
        <begin position="6"/>
        <end position="28"/>
    </location>
</feature>
<dbReference type="InterPro" id="IPR008979">
    <property type="entry name" value="Galactose-bd-like_sf"/>
</dbReference>
<gene>
    <name evidence="4" type="ORF">SAMN04488116_2191</name>
</gene>
<dbReference type="InterPro" id="IPR032675">
    <property type="entry name" value="LRR_dom_sf"/>
</dbReference>
<dbReference type="InterPro" id="IPR011429">
    <property type="entry name" value="Cyt_c_Planctomycete-type"/>
</dbReference>
<proteinExistence type="predicted"/>